<dbReference type="Proteomes" id="UP001314263">
    <property type="component" value="Unassembled WGS sequence"/>
</dbReference>
<feature type="region of interest" description="Disordered" evidence="1">
    <location>
        <begin position="165"/>
        <end position="336"/>
    </location>
</feature>
<name>A0AAV1IA55_9CHLO</name>
<comment type="caution">
    <text evidence="2">The sequence shown here is derived from an EMBL/GenBank/DDBJ whole genome shotgun (WGS) entry which is preliminary data.</text>
</comment>
<evidence type="ECO:0000313" key="2">
    <source>
        <dbReference type="EMBL" id="CAK0783606.1"/>
    </source>
</evidence>
<feature type="compositionally biased region" description="Polar residues" evidence="1">
    <location>
        <begin position="165"/>
        <end position="176"/>
    </location>
</feature>
<dbReference type="EMBL" id="CAUYUE010000009">
    <property type="protein sequence ID" value="CAK0783606.1"/>
    <property type="molecule type" value="Genomic_DNA"/>
</dbReference>
<evidence type="ECO:0000256" key="1">
    <source>
        <dbReference type="SAM" id="MobiDB-lite"/>
    </source>
</evidence>
<accession>A0AAV1IA55</accession>
<keyword evidence="3" id="KW-1185">Reference proteome</keyword>
<reference evidence="2 3" key="1">
    <citation type="submission" date="2023-10" db="EMBL/GenBank/DDBJ databases">
        <authorList>
            <person name="Maclean D."/>
            <person name="Macfadyen A."/>
        </authorList>
    </citation>
    <scope>NUCLEOTIDE SEQUENCE [LARGE SCALE GENOMIC DNA]</scope>
</reference>
<proteinExistence type="predicted"/>
<feature type="compositionally biased region" description="Low complexity" evidence="1">
    <location>
        <begin position="225"/>
        <end position="240"/>
    </location>
</feature>
<evidence type="ECO:0000313" key="3">
    <source>
        <dbReference type="Proteomes" id="UP001314263"/>
    </source>
</evidence>
<sequence length="345" mass="36492">MAVERTNSDPISNIFLSTVKGSASTFLLESRELTLEDVNCLRTSTNGSEQMRSSTSAALHTALIALDTDGAAEEEWLVGTPPETRRSKQQSRATQSMASIPEAIYCSAPEIRVSFEALRANEASPKAAARRRSNSNPERSLVFEVAAKAGSLAMPALVTAPNNACTEGMKASSTPDPMSPPRVRATAKHSDSPSKLRSPKTPRLSTGSQDFEELRSPAVSGTRIPRPSSAAPAGKPAARGVTQGCRSPDGPLPPSRLRQPSTRKPKAKLHDLEKGWKGCMDSAEASEAACTGEHEDAKAEGGQAGSLPEPYDASSQETRLNGHEPQSIGAHEKAAKTKCACCSLM</sequence>
<gene>
    <name evidence="2" type="ORF">CVIRNUC_006805</name>
</gene>
<protein>
    <submittedName>
        <fullName evidence="2">Uncharacterized protein</fullName>
    </submittedName>
</protein>
<organism evidence="2 3">
    <name type="scientific">Coccomyxa viridis</name>
    <dbReference type="NCBI Taxonomy" id="1274662"/>
    <lineage>
        <taxon>Eukaryota</taxon>
        <taxon>Viridiplantae</taxon>
        <taxon>Chlorophyta</taxon>
        <taxon>core chlorophytes</taxon>
        <taxon>Trebouxiophyceae</taxon>
        <taxon>Trebouxiophyceae incertae sedis</taxon>
        <taxon>Coccomyxaceae</taxon>
        <taxon>Coccomyxa</taxon>
    </lineage>
</organism>
<dbReference type="AlphaFoldDB" id="A0AAV1IA55"/>